<feature type="transmembrane region" description="Helical" evidence="9">
    <location>
        <begin position="152"/>
        <end position="175"/>
    </location>
</feature>
<keyword evidence="12" id="KW-1185">Reference proteome</keyword>
<dbReference type="PANTHER" id="PTHR35011">
    <property type="entry name" value="2,3-DIKETO-L-GULONATE TRAP TRANSPORTER SMALL PERMEASE PROTEIN YIAM"/>
    <property type="match status" value="1"/>
</dbReference>
<evidence type="ECO:0000256" key="5">
    <source>
        <dbReference type="ARBA" id="ARBA00022692"/>
    </source>
</evidence>
<evidence type="ECO:0000256" key="8">
    <source>
        <dbReference type="ARBA" id="ARBA00038436"/>
    </source>
</evidence>
<dbReference type="InterPro" id="IPR055348">
    <property type="entry name" value="DctQ"/>
</dbReference>
<keyword evidence="4 9" id="KW-0997">Cell inner membrane</keyword>
<feature type="transmembrane region" description="Helical" evidence="9">
    <location>
        <begin position="58"/>
        <end position="78"/>
    </location>
</feature>
<comment type="subcellular location">
    <subcellularLocation>
        <location evidence="1 9">Cell inner membrane</location>
        <topology evidence="1 9">Multi-pass membrane protein</topology>
    </subcellularLocation>
</comment>
<feature type="transmembrane region" description="Helical" evidence="9">
    <location>
        <begin position="26"/>
        <end position="46"/>
    </location>
</feature>
<comment type="function">
    <text evidence="9">Part of the tripartite ATP-independent periplasmic (TRAP) transport system.</text>
</comment>
<dbReference type="RefSeq" id="WP_380693006.1">
    <property type="nucleotide sequence ID" value="NZ_JBHRYR010000002.1"/>
</dbReference>
<name>A0ABV7ZWH7_9GAMM</name>
<dbReference type="EMBL" id="JBHRYR010000002">
    <property type="protein sequence ID" value="MFC3851701.1"/>
    <property type="molecule type" value="Genomic_DNA"/>
</dbReference>
<evidence type="ECO:0000256" key="2">
    <source>
        <dbReference type="ARBA" id="ARBA00022448"/>
    </source>
</evidence>
<reference evidence="12" key="1">
    <citation type="journal article" date="2019" name="Int. J. Syst. Evol. Microbiol.">
        <title>The Global Catalogue of Microorganisms (GCM) 10K type strain sequencing project: providing services to taxonomists for standard genome sequencing and annotation.</title>
        <authorList>
            <consortium name="The Broad Institute Genomics Platform"/>
            <consortium name="The Broad Institute Genome Sequencing Center for Infectious Disease"/>
            <person name="Wu L."/>
            <person name="Ma J."/>
        </authorList>
    </citation>
    <scope>NUCLEOTIDE SEQUENCE [LARGE SCALE GENOMIC DNA]</scope>
    <source>
        <strain evidence="12">IBRC 10765</strain>
    </source>
</reference>
<proteinExistence type="inferred from homology"/>
<evidence type="ECO:0000256" key="6">
    <source>
        <dbReference type="ARBA" id="ARBA00022989"/>
    </source>
</evidence>
<evidence type="ECO:0000256" key="9">
    <source>
        <dbReference type="RuleBase" id="RU369079"/>
    </source>
</evidence>
<keyword evidence="6 9" id="KW-1133">Transmembrane helix</keyword>
<evidence type="ECO:0000256" key="3">
    <source>
        <dbReference type="ARBA" id="ARBA00022475"/>
    </source>
</evidence>
<keyword evidence="7 9" id="KW-0472">Membrane</keyword>
<accession>A0ABV7ZWH7</accession>
<evidence type="ECO:0000256" key="1">
    <source>
        <dbReference type="ARBA" id="ARBA00004429"/>
    </source>
</evidence>
<gene>
    <name evidence="11" type="ORF">ACFOOG_02545</name>
</gene>
<comment type="similarity">
    <text evidence="8 9">Belongs to the TRAP transporter small permease family.</text>
</comment>
<feature type="domain" description="Tripartite ATP-independent periplasmic transporters DctQ component" evidence="10">
    <location>
        <begin position="37"/>
        <end position="162"/>
    </location>
</feature>
<keyword evidence="3" id="KW-1003">Cell membrane</keyword>
<keyword evidence="5 9" id="KW-0812">Transmembrane</keyword>
<dbReference type="Pfam" id="PF04290">
    <property type="entry name" value="DctQ"/>
    <property type="match status" value="1"/>
</dbReference>
<keyword evidence="2 9" id="KW-0813">Transport</keyword>
<organism evidence="11 12">
    <name type="scientific">Saccharospirillum mangrovi</name>
    <dbReference type="NCBI Taxonomy" id="2161747"/>
    <lineage>
        <taxon>Bacteria</taxon>
        <taxon>Pseudomonadati</taxon>
        <taxon>Pseudomonadota</taxon>
        <taxon>Gammaproteobacteria</taxon>
        <taxon>Oceanospirillales</taxon>
        <taxon>Saccharospirillaceae</taxon>
        <taxon>Saccharospirillum</taxon>
    </lineage>
</organism>
<sequence>MTTNIKRWVMGDAEHKSLYGHVLDGLNALGSLLIFIIMALICADVFSRNAFNAPINGVAEMVSASIVMIVFLQLASALRHGRLAQADIFIGGFSRRHPRAGNVLNALFHLAGAWVMWLVYKGTWPVFVRAWERNQFMGIEGVFTLPVWPIRIVVLTCALVTVSQFLLLAGQYLYWAWTGQAAHPHHSPELEDAA</sequence>
<comment type="caution">
    <text evidence="11">The sequence shown here is derived from an EMBL/GenBank/DDBJ whole genome shotgun (WGS) entry which is preliminary data.</text>
</comment>
<feature type="transmembrane region" description="Helical" evidence="9">
    <location>
        <begin position="99"/>
        <end position="120"/>
    </location>
</feature>
<evidence type="ECO:0000313" key="12">
    <source>
        <dbReference type="Proteomes" id="UP001595617"/>
    </source>
</evidence>
<evidence type="ECO:0000259" key="10">
    <source>
        <dbReference type="Pfam" id="PF04290"/>
    </source>
</evidence>
<protein>
    <recommendedName>
        <fullName evidence="9">TRAP transporter small permease protein</fullName>
    </recommendedName>
</protein>
<evidence type="ECO:0000256" key="7">
    <source>
        <dbReference type="ARBA" id="ARBA00023136"/>
    </source>
</evidence>
<comment type="subunit">
    <text evidence="9">The complex comprises the extracytoplasmic solute receptor protein and the two transmembrane proteins.</text>
</comment>
<evidence type="ECO:0000313" key="11">
    <source>
        <dbReference type="EMBL" id="MFC3851701.1"/>
    </source>
</evidence>
<dbReference type="Proteomes" id="UP001595617">
    <property type="component" value="Unassembled WGS sequence"/>
</dbReference>
<dbReference type="InterPro" id="IPR007387">
    <property type="entry name" value="TRAP_DctQ"/>
</dbReference>
<evidence type="ECO:0000256" key="4">
    <source>
        <dbReference type="ARBA" id="ARBA00022519"/>
    </source>
</evidence>